<dbReference type="InterPro" id="IPR022894">
    <property type="entry name" value="Oligoribonuclease"/>
</dbReference>
<evidence type="ECO:0000256" key="3">
    <source>
        <dbReference type="ARBA" id="ARBA00022801"/>
    </source>
</evidence>
<reference evidence="6" key="1">
    <citation type="submission" date="2020-05" db="EMBL/GenBank/DDBJ databases">
        <authorList>
            <person name="Chiriac C."/>
            <person name="Salcher M."/>
            <person name="Ghai R."/>
            <person name="Kavagutti S V."/>
        </authorList>
    </citation>
    <scope>NUCLEOTIDE SEQUENCE</scope>
</reference>
<keyword evidence="3" id="KW-0378">Hydrolase</keyword>
<dbReference type="GO" id="GO:0000175">
    <property type="term" value="F:3'-5'-RNA exonuclease activity"/>
    <property type="evidence" value="ECO:0007669"/>
    <property type="project" value="InterPro"/>
</dbReference>
<evidence type="ECO:0000259" key="5">
    <source>
        <dbReference type="SMART" id="SM00479"/>
    </source>
</evidence>
<keyword evidence="2" id="KW-0540">Nuclease</keyword>
<dbReference type="NCBIfam" id="NF003765">
    <property type="entry name" value="PRK05359.1"/>
    <property type="match status" value="1"/>
</dbReference>
<dbReference type="FunFam" id="3.30.420.10:FF:000003">
    <property type="entry name" value="Oligoribonuclease"/>
    <property type="match status" value="1"/>
</dbReference>
<dbReference type="InterPro" id="IPR013520">
    <property type="entry name" value="Ribonucl_H"/>
</dbReference>
<proteinExistence type="inferred from homology"/>
<dbReference type="HAMAP" id="MF_00045">
    <property type="entry name" value="Oligoribonuclease"/>
    <property type="match status" value="1"/>
</dbReference>
<gene>
    <name evidence="6" type="ORF">UFOPK1446_00763</name>
    <name evidence="7" type="ORF">UFOPK2938_00163</name>
</gene>
<dbReference type="EMBL" id="CAEZSO010000146">
    <property type="protein sequence ID" value="CAB4546771.1"/>
    <property type="molecule type" value="Genomic_DNA"/>
</dbReference>
<evidence type="ECO:0000256" key="1">
    <source>
        <dbReference type="ARBA" id="ARBA00009921"/>
    </source>
</evidence>
<dbReference type="Gene3D" id="3.30.420.10">
    <property type="entry name" value="Ribonuclease H-like superfamily/Ribonuclease H"/>
    <property type="match status" value="1"/>
</dbReference>
<evidence type="ECO:0000256" key="4">
    <source>
        <dbReference type="ARBA" id="ARBA00022839"/>
    </source>
</evidence>
<dbReference type="PANTHER" id="PTHR11046">
    <property type="entry name" value="OLIGORIBONUCLEASE, MITOCHONDRIAL"/>
    <property type="match status" value="1"/>
</dbReference>
<evidence type="ECO:0000313" key="6">
    <source>
        <dbReference type="EMBL" id="CAB4546771.1"/>
    </source>
</evidence>
<name>A0A6J6C5X9_9ZZZZ</name>
<dbReference type="AlphaFoldDB" id="A0A6J6C5X9"/>
<dbReference type="GO" id="GO:0003676">
    <property type="term" value="F:nucleic acid binding"/>
    <property type="evidence" value="ECO:0007669"/>
    <property type="project" value="InterPro"/>
</dbReference>
<evidence type="ECO:0000256" key="2">
    <source>
        <dbReference type="ARBA" id="ARBA00022722"/>
    </source>
</evidence>
<dbReference type="CDD" id="cd06135">
    <property type="entry name" value="Orn"/>
    <property type="match status" value="1"/>
</dbReference>
<sequence>MSDHLVWIDCEMTGLDLERDALIEIAVLVTDADLNILGEGVDLVIAPPAEALETMPDIVRKMHTSSGLLDVLADGITMEDAQAQALAYIREHVPEARKAPLAGSSVHTDRTFLARDMSELEQWVHYRNVDVSTLKELARRWYPRVYFNTPDKVGNHRALADIIDSIDELRYYRNTMLVPQPGPDSDAAKAAARAIRLDR</sequence>
<evidence type="ECO:0000313" key="7">
    <source>
        <dbReference type="EMBL" id="CAB4771073.1"/>
    </source>
</evidence>
<accession>A0A6J6C5X9</accession>
<dbReference type="SMART" id="SM00479">
    <property type="entry name" value="EXOIII"/>
    <property type="match status" value="1"/>
</dbReference>
<dbReference type="InterPro" id="IPR036397">
    <property type="entry name" value="RNaseH_sf"/>
</dbReference>
<feature type="domain" description="Exonuclease" evidence="5">
    <location>
        <begin position="4"/>
        <end position="178"/>
    </location>
</feature>
<dbReference type="Pfam" id="PF00929">
    <property type="entry name" value="RNase_T"/>
    <property type="match status" value="1"/>
</dbReference>
<dbReference type="SUPFAM" id="SSF53098">
    <property type="entry name" value="Ribonuclease H-like"/>
    <property type="match status" value="1"/>
</dbReference>
<comment type="similarity">
    <text evidence="1">Belongs to the oligoribonuclease family.</text>
</comment>
<dbReference type="EMBL" id="CAEZZX010000017">
    <property type="protein sequence ID" value="CAB4771073.1"/>
    <property type="molecule type" value="Genomic_DNA"/>
</dbReference>
<dbReference type="InterPro" id="IPR012337">
    <property type="entry name" value="RNaseH-like_sf"/>
</dbReference>
<keyword evidence="4" id="KW-0269">Exonuclease</keyword>
<protein>
    <submittedName>
        <fullName evidence="6">Unannotated protein</fullName>
    </submittedName>
</protein>
<organism evidence="6">
    <name type="scientific">freshwater metagenome</name>
    <dbReference type="NCBI Taxonomy" id="449393"/>
    <lineage>
        <taxon>unclassified sequences</taxon>
        <taxon>metagenomes</taxon>
        <taxon>ecological metagenomes</taxon>
    </lineage>
</organism>
<dbReference type="PANTHER" id="PTHR11046:SF0">
    <property type="entry name" value="OLIGORIBONUCLEASE, MITOCHONDRIAL"/>
    <property type="match status" value="1"/>
</dbReference>